<dbReference type="EMBL" id="BDQF01000014">
    <property type="protein sequence ID" value="GAW82817.1"/>
    <property type="molecule type" value="Genomic_DNA"/>
</dbReference>
<keyword evidence="4" id="KW-1185">Reference proteome</keyword>
<dbReference type="RefSeq" id="XP_028545406.1">
    <property type="nucleotide sequence ID" value="XM_028689605.1"/>
</dbReference>
<feature type="region of interest" description="Disordered" evidence="1">
    <location>
        <begin position="983"/>
        <end position="1029"/>
    </location>
</feature>
<accession>A0A1Y1JNK1</accession>
<feature type="transmembrane region" description="Helical" evidence="2">
    <location>
        <begin position="332"/>
        <end position="355"/>
    </location>
</feature>
<feature type="transmembrane region" description="Helical" evidence="2">
    <location>
        <begin position="180"/>
        <end position="198"/>
    </location>
</feature>
<feature type="compositionally biased region" description="Basic and acidic residues" evidence="1">
    <location>
        <begin position="997"/>
        <end position="1007"/>
    </location>
</feature>
<feature type="transmembrane region" description="Helical" evidence="2">
    <location>
        <begin position="73"/>
        <end position="90"/>
    </location>
</feature>
<gene>
    <name evidence="3" type="ORF">PGO_130890</name>
</gene>
<keyword evidence="2" id="KW-0812">Transmembrane</keyword>
<dbReference type="PANTHER" id="PTHR16189">
    <property type="entry name" value="TRANSMEMBRANE PROTEIN 104-RELATED"/>
    <property type="match status" value="1"/>
</dbReference>
<evidence type="ECO:0000313" key="4">
    <source>
        <dbReference type="Proteomes" id="UP000195521"/>
    </source>
</evidence>
<dbReference type="PANTHER" id="PTHR16189:SF3">
    <property type="entry name" value="AMINO ACID TRANSPORTER TRANSMEMBRANE DOMAIN-CONTAINING PROTEIN"/>
    <property type="match status" value="1"/>
</dbReference>
<feature type="transmembrane region" description="Helical" evidence="2">
    <location>
        <begin position="244"/>
        <end position="265"/>
    </location>
</feature>
<name>A0A1Y1JNK1_PLAGO</name>
<dbReference type="GeneID" id="39749555"/>
<sequence length="1562" mass="182624">MGKGHVFCKIQMKDEKGTQYKNLEESEGKINAQSEYEKIKTQYNDKKEYIEKVKRLKENKYFGNKTIGNRYSYVYLINQIFGSGIVSIPYMFKSSGWLPCLITNILICLLTIFNTLLFLRAMTMIPNNIHFNKRYEYISTVCYFLGKNNIFFWIMQICYYASILASNIISIVIVSHAMDYIIINFIGYTVGFTVYPNFQLKYIKDINVLYYGRNYVLCVTVGYLINAIISIYFSQSNLEDNMKIQLLSFIFLMSTIFQMIFLSSLKIYRYNASRTIINKDIRKYANIKYPTAFGDFNFKQLLSSYISSYSAVTVIPCWANEMKSDVKIIKTVWISNLFCCFVYYIFGYILCTAYPDINNDNILYDILQNPFINVYMKICIYLFDLLTIAPGIYVYCIATRYNLINSNICSEKAAFILGTIFPFLISWLFTSRAIFENIFTWSSLIFSYACNFITPPIIYLIACKNIPYSKKNPLHHTLVLYDPKEYKMRKSIYNIFYLNDINNEKNTINHTSTKFKNEEQNGVTMQHGVQNNLKIHPSNHIPLKQYPKETPLCLPTLSHNKTLHTHFLNNNGNDTNIYHSRQGGTQELNNRSVLPSHEEASIKNGKDINVTMVHSEDYEKCKITQPLEKYQKKLLLSDEEKPMENHPLDDFIIPVKVEPEENSLQREDQMRKKTKKKKSVSLRINPRHVRIHIEDASEAEAEIHGSELDRKDSSGVNKGVDEEIIGEIRIDDITYKNHNKNSDIYHKTLEENEKVLSKKNVEKKKKNSSEYHRGRKKGTKSLELRKYHSMFSTKGNNSNLIEKHKNNSSIRRSRKHKTVMGFEKKNKKYKNIFIKNEHEEFSDYSDITDYDLLNDKIIADLSRDIYNDIKIIKSNYERDEYLIKYSDIFDSFLNLKLLLENNTDEQNDFYDICNTCTLYKLSNTYNSTHGHSLGILNTSSGDNTSFGHLDSSAQSYNYDTHKEHVETLSSKDLPIQEWKFPIVEDDKKNGPNTGENGESKSWIDDKTFNGNKTRVNNGSKEEGKKSNELLNRITKKLTKVNKQRIRSSVPNGENQNKDEMEEAQNGMCLSDIYEDKLSDNIKNNFHMFINRINNKKNLTWAFDGNKNEDEHNLSPNNNNHVNVSNVENIFHSNENINLSFRKSKTDIFSYSMNSCKNIDNHNDYVDEINGMALLSKLHSCRNCPIKDRKSEGDLINLLQTKSVDNLDKYKFSSSLRKEKEPVHFSQQKDFDIMGENDKHEKKSIEDTMNSFEENYHTYNYEKGNDIHLGTLNNTEVGVTTHCSYINKYETFPLADQTQKKKFKKNEDQQADINRNNDQSKDRFLYFLNSYNRKKKMYKDVNTLTVPDNVYNVIPKINKGNEQDNFDDTINNIFNYYKYNFLLSFSEKNNNVNRYKNIRNSYWTCSYVNKERENNSENIGSTQNCQGYHLNLFHSSNEDVISYNDNKSGQTTSKKMISFPNLKCNYVNKFQNDEKKEPLLMSHEKENQCDDLPTINLICPEKPLHGYEDAYQIDDYVNGEINENIIHVYPSRYLRIKHAKITEVLLFIAVLVLLISVLYDFTY</sequence>
<feature type="transmembrane region" description="Helical" evidence="2">
    <location>
        <begin position="1540"/>
        <end position="1558"/>
    </location>
</feature>
<protein>
    <submittedName>
        <fullName evidence="3">Amino acid transporter</fullName>
    </submittedName>
</protein>
<feature type="region of interest" description="Disordered" evidence="1">
    <location>
        <begin position="756"/>
        <end position="779"/>
    </location>
</feature>
<feature type="transmembrane region" description="Helical" evidence="2">
    <location>
        <begin position="413"/>
        <end position="435"/>
    </location>
</feature>
<evidence type="ECO:0000256" key="1">
    <source>
        <dbReference type="SAM" id="MobiDB-lite"/>
    </source>
</evidence>
<organism evidence="3 4">
    <name type="scientific">Plasmodium gonderi</name>
    <dbReference type="NCBI Taxonomy" id="77519"/>
    <lineage>
        <taxon>Eukaryota</taxon>
        <taxon>Sar</taxon>
        <taxon>Alveolata</taxon>
        <taxon>Apicomplexa</taxon>
        <taxon>Aconoidasida</taxon>
        <taxon>Haemosporida</taxon>
        <taxon>Plasmodiidae</taxon>
        <taxon>Plasmodium</taxon>
        <taxon>Plasmodium (Plasmodium)</taxon>
    </lineage>
</organism>
<keyword evidence="2" id="KW-1133">Transmembrane helix</keyword>
<dbReference type="OrthoDB" id="294541at2759"/>
<dbReference type="Proteomes" id="UP000195521">
    <property type="component" value="Unassembled WGS sequence"/>
</dbReference>
<proteinExistence type="predicted"/>
<feature type="compositionally biased region" description="Polar residues" evidence="1">
    <location>
        <begin position="1008"/>
        <end position="1018"/>
    </location>
</feature>
<feature type="transmembrane region" description="Helical" evidence="2">
    <location>
        <begin position="210"/>
        <end position="232"/>
    </location>
</feature>
<feature type="transmembrane region" description="Helical" evidence="2">
    <location>
        <begin position="375"/>
        <end position="401"/>
    </location>
</feature>
<comment type="caution">
    <text evidence="3">The sequence shown here is derived from an EMBL/GenBank/DDBJ whole genome shotgun (WGS) entry which is preliminary data.</text>
</comment>
<feature type="transmembrane region" description="Helical" evidence="2">
    <location>
        <begin position="96"/>
        <end position="119"/>
    </location>
</feature>
<feature type="transmembrane region" description="Helical" evidence="2">
    <location>
        <begin position="150"/>
        <end position="174"/>
    </location>
</feature>
<evidence type="ECO:0000313" key="3">
    <source>
        <dbReference type="EMBL" id="GAW82817.1"/>
    </source>
</evidence>
<evidence type="ECO:0000256" key="2">
    <source>
        <dbReference type="SAM" id="Phobius"/>
    </source>
</evidence>
<feature type="region of interest" description="Disordered" evidence="1">
    <location>
        <begin position="795"/>
        <end position="816"/>
    </location>
</feature>
<reference evidence="4" key="1">
    <citation type="submission" date="2017-04" db="EMBL/GenBank/DDBJ databases">
        <title>Plasmodium gonderi genome.</title>
        <authorList>
            <person name="Arisue N."/>
            <person name="Honma H."/>
            <person name="Kawai S."/>
            <person name="Tougan T."/>
            <person name="Tanabe K."/>
            <person name="Horii T."/>
        </authorList>
    </citation>
    <scope>NUCLEOTIDE SEQUENCE [LARGE SCALE GENOMIC DNA]</scope>
    <source>
        <strain evidence="4">ATCC 30045</strain>
    </source>
</reference>
<dbReference type="OMA" id="CYFLGKN"/>
<keyword evidence="2" id="KW-0472">Membrane</keyword>